<comment type="caution">
    <text evidence="1">The sequence shown here is derived from an EMBL/GenBank/DDBJ whole genome shotgun (WGS) entry which is preliminary data.</text>
</comment>
<evidence type="ECO:0000313" key="2">
    <source>
        <dbReference type="Proteomes" id="UP001175211"/>
    </source>
</evidence>
<dbReference type="GeneID" id="85366975"/>
<dbReference type="AlphaFoldDB" id="A0AA39JVJ9"/>
<keyword evidence="2" id="KW-1185">Reference proteome</keyword>
<reference evidence="1" key="1">
    <citation type="submission" date="2023-06" db="EMBL/GenBank/DDBJ databases">
        <authorList>
            <consortium name="Lawrence Berkeley National Laboratory"/>
            <person name="Ahrendt S."/>
            <person name="Sahu N."/>
            <person name="Indic B."/>
            <person name="Wong-Bajracharya J."/>
            <person name="Merenyi Z."/>
            <person name="Ke H.-M."/>
            <person name="Monk M."/>
            <person name="Kocsube S."/>
            <person name="Drula E."/>
            <person name="Lipzen A."/>
            <person name="Balint B."/>
            <person name="Henrissat B."/>
            <person name="Andreopoulos B."/>
            <person name="Martin F.M."/>
            <person name="Harder C.B."/>
            <person name="Rigling D."/>
            <person name="Ford K.L."/>
            <person name="Foster G.D."/>
            <person name="Pangilinan J."/>
            <person name="Papanicolaou A."/>
            <person name="Barry K."/>
            <person name="LaButti K."/>
            <person name="Viragh M."/>
            <person name="Koriabine M."/>
            <person name="Yan M."/>
            <person name="Riley R."/>
            <person name="Champramary S."/>
            <person name="Plett K.L."/>
            <person name="Tsai I.J."/>
            <person name="Slot J."/>
            <person name="Sipos G."/>
            <person name="Plett J."/>
            <person name="Nagy L.G."/>
            <person name="Grigoriev I.V."/>
        </authorList>
    </citation>
    <scope>NUCLEOTIDE SEQUENCE</scope>
    <source>
        <strain evidence="1">CCBAS 213</strain>
    </source>
</reference>
<protein>
    <submittedName>
        <fullName evidence="1">Uncharacterized protein</fullName>
    </submittedName>
</protein>
<dbReference type="RefSeq" id="XP_060326886.1">
    <property type="nucleotide sequence ID" value="XM_060483427.1"/>
</dbReference>
<dbReference type="EMBL" id="JAUEPS010000038">
    <property type="protein sequence ID" value="KAK0449594.1"/>
    <property type="molecule type" value="Genomic_DNA"/>
</dbReference>
<organism evidence="1 2">
    <name type="scientific">Armillaria tabescens</name>
    <name type="common">Ringless honey mushroom</name>
    <name type="synonym">Agaricus tabescens</name>
    <dbReference type="NCBI Taxonomy" id="1929756"/>
    <lineage>
        <taxon>Eukaryota</taxon>
        <taxon>Fungi</taxon>
        <taxon>Dikarya</taxon>
        <taxon>Basidiomycota</taxon>
        <taxon>Agaricomycotina</taxon>
        <taxon>Agaricomycetes</taxon>
        <taxon>Agaricomycetidae</taxon>
        <taxon>Agaricales</taxon>
        <taxon>Marasmiineae</taxon>
        <taxon>Physalacriaceae</taxon>
        <taxon>Desarmillaria</taxon>
    </lineage>
</organism>
<evidence type="ECO:0000313" key="1">
    <source>
        <dbReference type="EMBL" id="KAK0449594.1"/>
    </source>
</evidence>
<dbReference type="Proteomes" id="UP001175211">
    <property type="component" value="Unassembled WGS sequence"/>
</dbReference>
<name>A0AA39JVJ9_ARMTA</name>
<sequence length="416" mass="46011">MGCLQVLISGLKDIHRHIISASASTKAKVDIPAHVNYSCLNWAAHLSSVTCQGDETARLESSLVQFLETCFLYWLEALSFLDRVQDGIVSLHTLCAWLKRHDLSSLQALATDGALFLETFGYPISISPAHIYMSALPFSPKNSLIANHYRALFSAGTIPTMTSGQVSDWPDIAPIARIGRIRQSLGEMASPDLLAFSRDNRCVVLLRESRDFEGLGEALVSVWDAENGSWVCGPITLSTRQERAKSVSLSPDNASIAIAIMYSFATDYWNISDLDLDLNHPPINSVTIGFKSKSFAGLNEVGDWAFGMENIQAKFRIATQNHTEEIPTFDPVAQDGADYVNVAVFEKETGWIIWDRGLCWIPPFYGDVEEPYRQYSVLVSHDMLAMGMPHNEPLIVKFANADTWDVSNRVRSAAGS</sequence>
<gene>
    <name evidence="1" type="ORF">EV420DRAFT_777294</name>
</gene>
<proteinExistence type="predicted"/>
<accession>A0AA39JVJ9</accession>